<accession>D2EES0</accession>
<gene>
    <name evidence="1" type="ORF">BJBARM4_0223</name>
</gene>
<evidence type="ECO:0000313" key="1">
    <source>
        <dbReference type="EMBL" id="EEZ93131.1"/>
    </source>
</evidence>
<proteinExistence type="predicted"/>
<name>D2EES0_PARA4</name>
<evidence type="ECO:0000313" key="2">
    <source>
        <dbReference type="Proteomes" id="UP000009375"/>
    </source>
</evidence>
<dbReference type="Proteomes" id="UP000009375">
    <property type="component" value="Unassembled WGS sequence"/>
</dbReference>
<protein>
    <submittedName>
        <fullName evidence="1">Uncharacterized protein</fullName>
    </submittedName>
</protein>
<dbReference type="AlphaFoldDB" id="D2EES0"/>
<sequence length="142" mass="16119">MAEEEIELKCTIELMGKPKEAVIDSLKKILSNVEENGKKLEIKEESYAEPKEVKDGFYSSFADFKIKGSVIDLFGFVMDYAPSSIEVMTTKDAKLSITDLQALLNDLSGRMNEMDQRLKIFSGQTILLSQQLEELKKKIEMK</sequence>
<dbReference type="EMBL" id="GG730041">
    <property type="protein sequence ID" value="EEZ93131.1"/>
    <property type="molecule type" value="Genomic_DNA"/>
</dbReference>
<reference evidence="1 2" key="1">
    <citation type="journal article" date="2010" name="Proc. Natl. Acad. Sci. U.S.A.">
        <title>Enigmatic, ultrasmall, uncultivated Archaea.</title>
        <authorList>
            <person name="Baker B.J."/>
            <person name="Comolli L.R."/>
            <person name="Dick G.J."/>
            <person name="Hauser L.J."/>
            <person name="Hyatt D."/>
            <person name="Dill B.D."/>
            <person name="Land M.L."/>
            <person name="Verberkmoes N.C."/>
            <person name="Hettich R.L."/>
            <person name="Banfield J.F."/>
        </authorList>
    </citation>
    <scope>NUCLEOTIDE SEQUENCE [LARGE SCALE GENOMIC DNA]</scope>
</reference>
<organism evidence="1 2">
    <name type="scientific">Candidatus Parvarchaeum acidiphilum ARMAN-4</name>
    <dbReference type="NCBI Taxonomy" id="662760"/>
    <lineage>
        <taxon>Archaea</taxon>
        <taxon>Candidatus Parvarchaeota</taxon>
        <taxon>Candidatus Parvarchaeum</taxon>
    </lineage>
</organism>